<evidence type="ECO:0000313" key="2">
    <source>
        <dbReference type="Proteomes" id="UP000887159"/>
    </source>
</evidence>
<organism evidence="1 2">
    <name type="scientific">Trichonephila clavipes</name>
    <name type="common">Golden silk orbweaver</name>
    <name type="synonym">Nephila clavipes</name>
    <dbReference type="NCBI Taxonomy" id="2585209"/>
    <lineage>
        <taxon>Eukaryota</taxon>
        <taxon>Metazoa</taxon>
        <taxon>Ecdysozoa</taxon>
        <taxon>Arthropoda</taxon>
        <taxon>Chelicerata</taxon>
        <taxon>Arachnida</taxon>
        <taxon>Araneae</taxon>
        <taxon>Araneomorphae</taxon>
        <taxon>Entelegynae</taxon>
        <taxon>Araneoidea</taxon>
        <taxon>Nephilidae</taxon>
        <taxon>Trichonephila</taxon>
    </lineage>
</organism>
<dbReference type="Proteomes" id="UP000887159">
    <property type="component" value="Unassembled WGS sequence"/>
</dbReference>
<accession>A0A8X6SBG0</accession>
<comment type="caution">
    <text evidence="1">The sequence shown here is derived from an EMBL/GenBank/DDBJ whole genome shotgun (WGS) entry which is preliminary data.</text>
</comment>
<dbReference type="AlphaFoldDB" id="A0A8X6SBG0"/>
<sequence length="186" mass="21268">MNKECRICGTLKWKEEYAGMCCSGGKVALPLIDEPVEPLKELFSYETDEYSARLSQSKAKYTTQLALCASCYQYAPKVLQVYFMGDKEAQVNRRSEYVQGAYAQKLLEIGEGHLDTDQKGMVLFTHQFCHVVELEDKLIDQVLPNMQQHILDEKWLCERTIVAPKNVHPSDWAPKSHHVGIVMPEQ</sequence>
<reference evidence="1" key="1">
    <citation type="submission" date="2020-08" db="EMBL/GenBank/DDBJ databases">
        <title>Multicomponent nature underlies the extraordinary mechanical properties of spider dragline silk.</title>
        <authorList>
            <person name="Kono N."/>
            <person name="Nakamura H."/>
            <person name="Mori M."/>
            <person name="Yoshida Y."/>
            <person name="Ohtoshi R."/>
            <person name="Malay A.D."/>
            <person name="Moran D.A.P."/>
            <person name="Tomita M."/>
            <person name="Numata K."/>
            <person name="Arakawa K."/>
        </authorList>
    </citation>
    <scope>NUCLEOTIDE SEQUENCE</scope>
</reference>
<dbReference type="EMBL" id="BMAU01021284">
    <property type="protein sequence ID" value="GFY09151.1"/>
    <property type="molecule type" value="Genomic_DNA"/>
</dbReference>
<keyword evidence="2" id="KW-1185">Reference proteome</keyword>
<gene>
    <name evidence="1" type="primary">EVAR_3879_1</name>
    <name evidence="1" type="ORF">TNCV_4663421</name>
</gene>
<proteinExistence type="predicted"/>
<protein>
    <submittedName>
        <fullName evidence="1">Helitron_like_N domain-containing protein</fullName>
    </submittedName>
</protein>
<name>A0A8X6SBG0_TRICX</name>
<evidence type="ECO:0000313" key="1">
    <source>
        <dbReference type="EMBL" id="GFY09151.1"/>
    </source>
</evidence>